<dbReference type="PANTHER" id="PTHR43747:SF4">
    <property type="entry name" value="FLAVIN-DEPENDENT TRYPTOPHAN HALOGENASE"/>
    <property type="match status" value="1"/>
</dbReference>
<sequence>MSSNYVKNLVIVGGGTAGWMAAAALARHLQVPGLSITLIESEDIGTVGVGEATIPSIRSFNDALGIDEIDFLKHTQATFKLGIEFCDWREPGTAFFHPFADYGIDLGGVAFHHYLARLKAQGETVDLADYSFATQLARHQRFAQPHPTPPTPLADFGYAYHFDAGRYAQYLRRYAEQRDVTRIEGRVAQVQQENSTGDIESITLESGEVVTGDFFIDCSGFRGLLIEQTLQTGYDDWRHWLPCDRAMAVQSAKTSEPAPYTRTTAKASGWQWRIPLQHRCGNGYVYASQYCDSTEAEQTLMDGLDGEALTAAKTFEFVTGKRKKIWNKNCFALGLASGFLEPLESTSISLIQTGITKLLSFFPYRGINAWDQAEVNRQHAHEFERIRDFLILHYKASKRNDTPFWRHCRSMDIPDSLQHKMALFRQRGHVVMLEPEAFERDSWVTMYLGFHEFAEDYDRRADGISLGELKTTLATIRKTIHNAASQPVSHAEFIQRHCAAPPP</sequence>
<comment type="caution">
    <text evidence="1">The sequence shown here is derived from an EMBL/GenBank/DDBJ whole genome shotgun (WGS) entry which is preliminary data.</text>
</comment>
<dbReference type="EMBL" id="JAULRT010000062">
    <property type="protein sequence ID" value="MDO3383602.1"/>
    <property type="molecule type" value="Genomic_DNA"/>
</dbReference>
<dbReference type="InterPro" id="IPR033856">
    <property type="entry name" value="Trp_halogen"/>
</dbReference>
<dbReference type="Gene3D" id="3.50.50.60">
    <property type="entry name" value="FAD/NAD(P)-binding domain"/>
    <property type="match status" value="1"/>
</dbReference>
<dbReference type="Pfam" id="PF04820">
    <property type="entry name" value="Trp_halogenase"/>
    <property type="match status" value="1"/>
</dbReference>
<protein>
    <submittedName>
        <fullName evidence="1">Tryptophan 7-halogenase</fullName>
    </submittedName>
</protein>
<proteinExistence type="predicted"/>
<dbReference type="Proteomes" id="UP001168380">
    <property type="component" value="Unassembled WGS sequence"/>
</dbReference>
<evidence type="ECO:0000313" key="1">
    <source>
        <dbReference type="EMBL" id="MDO3383602.1"/>
    </source>
</evidence>
<dbReference type="RefSeq" id="WP_302714479.1">
    <property type="nucleotide sequence ID" value="NZ_JAULRT010000062.1"/>
</dbReference>
<dbReference type="InterPro" id="IPR036188">
    <property type="entry name" value="FAD/NAD-bd_sf"/>
</dbReference>
<reference evidence="1" key="1">
    <citation type="submission" date="2023-07" db="EMBL/GenBank/DDBJ databases">
        <title>Gilvimarinus algae sp. nov., isolated from the surface of Kelp.</title>
        <authorList>
            <person name="Sun Y.Y."/>
            <person name="Gong Y."/>
            <person name="Du Z.J."/>
        </authorList>
    </citation>
    <scope>NUCLEOTIDE SEQUENCE</scope>
    <source>
        <strain evidence="1">SDUM040014</strain>
    </source>
</reference>
<keyword evidence="2" id="KW-1185">Reference proteome</keyword>
<organism evidence="1 2">
    <name type="scientific">Gilvimarinus algae</name>
    <dbReference type="NCBI Taxonomy" id="3058037"/>
    <lineage>
        <taxon>Bacteria</taxon>
        <taxon>Pseudomonadati</taxon>
        <taxon>Pseudomonadota</taxon>
        <taxon>Gammaproteobacteria</taxon>
        <taxon>Cellvibrionales</taxon>
        <taxon>Cellvibrionaceae</taxon>
        <taxon>Gilvimarinus</taxon>
    </lineage>
</organism>
<dbReference type="InterPro" id="IPR050816">
    <property type="entry name" value="Flavin-dep_Halogenase_NPB"/>
</dbReference>
<dbReference type="InterPro" id="IPR006905">
    <property type="entry name" value="Flavin_halogenase"/>
</dbReference>
<dbReference type="PIRSF" id="PIRSF011396">
    <property type="entry name" value="Trp_halogenase"/>
    <property type="match status" value="1"/>
</dbReference>
<accession>A0ABT8THN5</accession>
<gene>
    <name evidence="1" type="ORF">QWI16_15580</name>
</gene>
<dbReference type="SUPFAM" id="SSF51905">
    <property type="entry name" value="FAD/NAD(P)-binding domain"/>
    <property type="match status" value="1"/>
</dbReference>
<evidence type="ECO:0000313" key="2">
    <source>
        <dbReference type="Proteomes" id="UP001168380"/>
    </source>
</evidence>
<dbReference type="PANTHER" id="PTHR43747">
    <property type="entry name" value="FAD-BINDING PROTEIN"/>
    <property type="match status" value="1"/>
</dbReference>
<name>A0ABT8THN5_9GAMM</name>